<dbReference type="SUPFAM" id="SSF51735">
    <property type="entry name" value="NAD(P)-binding Rossmann-fold domains"/>
    <property type="match status" value="1"/>
</dbReference>
<evidence type="ECO:0000256" key="6">
    <source>
        <dbReference type="RuleBase" id="RU003903"/>
    </source>
</evidence>
<sequence length="270" mass="28262">MKNLTIGFLGCGNMASAMISGLVNSKALPAENILVFDRKPKTNSDLHDQFGVTAMDSANQLAEKADYLIAAVKPNVLLDTLNKLSSHLRNETVIVSVAAGVTLASLASALPKEQKIVRVMPNTPCLVGEGMSSVTPNAKVTEQETDMVVTIFSQFGKAEVVSESLIHAVVGVSGSAPAYIYILIEAMADAAVLAGMPRAKAYQFAAQAVKGSAEMVLESGKHPGELKDNVCSPGGTTIEAVAMLEETGFRSSIMQAMQACIAKSDALSSK</sequence>
<dbReference type="EC" id="1.5.1.2" evidence="4 5"/>
<dbReference type="Proteomes" id="UP000790096">
    <property type="component" value="Unassembled WGS sequence"/>
</dbReference>
<dbReference type="Gene3D" id="1.10.3730.10">
    <property type="entry name" value="ProC C-terminal domain-like"/>
    <property type="match status" value="1"/>
</dbReference>
<dbReference type="InterPro" id="IPR000304">
    <property type="entry name" value="Pyrroline-COOH_reductase"/>
</dbReference>
<accession>A0ABS5SXI6</accession>
<keyword evidence="3 4" id="KW-0560">Oxidoreductase</keyword>
<keyword evidence="4 6" id="KW-0028">Amino-acid biosynthesis</keyword>
<evidence type="ECO:0000259" key="8">
    <source>
        <dbReference type="Pfam" id="PF14748"/>
    </source>
</evidence>
<evidence type="ECO:0000256" key="1">
    <source>
        <dbReference type="ARBA" id="ARBA00005525"/>
    </source>
</evidence>
<evidence type="ECO:0000256" key="4">
    <source>
        <dbReference type="HAMAP-Rule" id="MF_01925"/>
    </source>
</evidence>
<dbReference type="PIRSF" id="PIRSF000193">
    <property type="entry name" value="Pyrrol-5-carb_rd"/>
    <property type="match status" value="1"/>
</dbReference>
<feature type="domain" description="Pyrroline-5-carboxylate reductase dimerisation" evidence="8">
    <location>
        <begin position="163"/>
        <end position="266"/>
    </location>
</feature>
<keyword evidence="4" id="KW-0963">Cytoplasm</keyword>
<reference evidence="9 10" key="1">
    <citation type="submission" date="2020-04" db="EMBL/GenBank/DDBJ databases">
        <title>Genome sequencing of Rosenbergiella species.</title>
        <authorList>
            <person name="Alvarez-Perez S."/>
            <person name="Lievens B."/>
        </authorList>
    </citation>
    <scope>NUCLEOTIDE SEQUENCE [LARGE SCALE GENOMIC DNA]</scope>
    <source>
        <strain evidence="9 10">S61</strain>
    </source>
</reference>
<evidence type="ECO:0000256" key="2">
    <source>
        <dbReference type="ARBA" id="ARBA00022857"/>
    </source>
</evidence>
<dbReference type="PROSITE" id="PS00521">
    <property type="entry name" value="P5CR"/>
    <property type="match status" value="1"/>
</dbReference>
<dbReference type="GO" id="GO:0004735">
    <property type="term" value="F:pyrroline-5-carboxylate reductase activity"/>
    <property type="evidence" value="ECO:0007669"/>
    <property type="project" value="UniProtKB-EC"/>
</dbReference>
<dbReference type="RefSeq" id="WP_214237453.1">
    <property type="nucleotide sequence ID" value="NZ_JABBFR010000012.1"/>
</dbReference>
<comment type="catalytic activity">
    <reaction evidence="4">
        <text>L-proline + NAD(+) = (S)-1-pyrroline-5-carboxylate + NADH + 2 H(+)</text>
        <dbReference type="Rhea" id="RHEA:14105"/>
        <dbReference type="ChEBI" id="CHEBI:15378"/>
        <dbReference type="ChEBI" id="CHEBI:17388"/>
        <dbReference type="ChEBI" id="CHEBI:57540"/>
        <dbReference type="ChEBI" id="CHEBI:57945"/>
        <dbReference type="ChEBI" id="CHEBI:60039"/>
        <dbReference type="EC" id="1.5.1.2"/>
    </reaction>
</comment>
<dbReference type="InterPro" id="IPR036291">
    <property type="entry name" value="NAD(P)-bd_dom_sf"/>
</dbReference>
<keyword evidence="2 4" id="KW-0521">NADP</keyword>
<dbReference type="InterPro" id="IPR053790">
    <property type="entry name" value="P5CR-like_CS"/>
</dbReference>
<dbReference type="InterPro" id="IPR028939">
    <property type="entry name" value="P5C_Rdtase_cat_N"/>
</dbReference>
<dbReference type="PANTHER" id="PTHR11645">
    <property type="entry name" value="PYRROLINE-5-CARBOXYLATE REDUCTASE"/>
    <property type="match status" value="1"/>
</dbReference>
<comment type="similarity">
    <text evidence="1 4 6">Belongs to the pyrroline-5-carboxylate reductase family.</text>
</comment>
<evidence type="ECO:0000256" key="3">
    <source>
        <dbReference type="ARBA" id="ARBA00023002"/>
    </source>
</evidence>
<gene>
    <name evidence="4 9" type="primary">proC</name>
    <name evidence="9" type="ORF">HH682_10180</name>
</gene>
<dbReference type="InterPro" id="IPR008927">
    <property type="entry name" value="6-PGluconate_DH-like_C_sf"/>
</dbReference>
<dbReference type="PANTHER" id="PTHR11645:SF0">
    <property type="entry name" value="PYRROLINE-5-CARBOXYLATE REDUCTASE 3"/>
    <property type="match status" value="1"/>
</dbReference>
<dbReference type="HAMAP" id="MF_01925">
    <property type="entry name" value="P5C_reductase"/>
    <property type="match status" value="1"/>
</dbReference>
<comment type="catalytic activity">
    <reaction evidence="4 6">
        <text>L-proline + NADP(+) = (S)-1-pyrroline-5-carboxylate + NADPH + 2 H(+)</text>
        <dbReference type="Rhea" id="RHEA:14109"/>
        <dbReference type="ChEBI" id="CHEBI:15378"/>
        <dbReference type="ChEBI" id="CHEBI:17388"/>
        <dbReference type="ChEBI" id="CHEBI:57783"/>
        <dbReference type="ChEBI" id="CHEBI:58349"/>
        <dbReference type="ChEBI" id="CHEBI:60039"/>
        <dbReference type="EC" id="1.5.1.2"/>
    </reaction>
</comment>
<comment type="pathway">
    <text evidence="4 6">Amino-acid biosynthesis; L-proline biosynthesis; L-proline from L-glutamate 5-semialdehyde: step 1/1.</text>
</comment>
<keyword evidence="4 6" id="KW-0641">Proline biosynthesis</keyword>
<dbReference type="Pfam" id="PF03807">
    <property type="entry name" value="F420_oxidored"/>
    <property type="match status" value="1"/>
</dbReference>
<comment type="function">
    <text evidence="4">Catalyzes the reduction of 1-pyrroline-5-carboxylate (PCA) to L-proline.</text>
</comment>
<evidence type="ECO:0000256" key="5">
    <source>
        <dbReference type="NCBIfam" id="TIGR00112"/>
    </source>
</evidence>
<proteinExistence type="inferred from homology"/>
<dbReference type="Pfam" id="PF14748">
    <property type="entry name" value="P5CR_dimer"/>
    <property type="match status" value="1"/>
</dbReference>
<evidence type="ECO:0000259" key="7">
    <source>
        <dbReference type="Pfam" id="PF03807"/>
    </source>
</evidence>
<keyword evidence="10" id="KW-1185">Reference proteome</keyword>
<dbReference type="InterPro" id="IPR029036">
    <property type="entry name" value="P5CR_dimer"/>
</dbReference>
<organism evidence="9 10">
    <name type="scientific">Rosenbergiella gaditana</name>
    <dbReference type="NCBI Taxonomy" id="2726987"/>
    <lineage>
        <taxon>Bacteria</taxon>
        <taxon>Pseudomonadati</taxon>
        <taxon>Pseudomonadota</taxon>
        <taxon>Gammaproteobacteria</taxon>
        <taxon>Enterobacterales</taxon>
        <taxon>Erwiniaceae</taxon>
        <taxon>Rosenbergiella</taxon>
    </lineage>
</organism>
<evidence type="ECO:0000313" key="9">
    <source>
        <dbReference type="EMBL" id="MBT0724794.1"/>
    </source>
</evidence>
<feature type="domain" description="Pyrroline-5-carboxylate reductase catalytic N-terminal" evidence="7">
    <location>
        <begin position="5"/>
        <end position="100"/>
    </location>
</feature>
<dbReference type="EMBL" id="JABBFR010000012">
    <property type="protein sequence ID" value="MBT0724794.1"/>
    <property type="molecule type" value="Genomic_DNA"/>
</dbReference>
<evidence type="ECO:0000313" key="10">
    <source>
        <dbReference type="Proteomes" id="UP000790096"/>
    </source>
</evidence>
<comment type="subcellular location">
    <subcellularLocation>
        <location evidence="4">Cytoplasm</location>
    </subcellularLocation>
</comment>
<protein>
    <recommendedName>
        <fullName evidence="4 5">Pyrroline-5-carboxylate reductase</fullName>
        <shortName evidence="4">P5C reductase</shortName>
        <shortName evidence="4">P5CR</shortName>
        <ecNumber evidence="4 5">1.5.1.2</ecNumber>
    </recommendedName>
    <alternativeName>
        <fullName evidence="4">PCA reductase</fullName>
    </alternativeName>
</protein>
<dbReference type="Gene3D" id="3.40.50.720">
    <property type="entry name" value="NAD(P)-binding Rossmann-like Domain"/>
    <property type="match status" value="1"/>
</dbReference>
<dbReference type="SUPFAM" id="SSF48179">
    <property type="entry name" value="6-phosphogluconate dehydrogenase C-terminal domain-like"/>
    <property type="match status" value="1"/>
</dbReference>
<name>A0ABS5SXI6_9GAMM</name>
<dbReference type="NCBIfam" id="TIGR00112">
    <property type="entry name" value="proC"/>
    <property type="match status" value="1"/>
</dbReference>
<comment type="caution">
    <text evidence="9">The sequence shown here is derived from an EMBL/GenBank/DDBJ whole genome shotgun (WGS) entry which is preliminary data.</text>
</comment>